<dbReference type="SUPFAM" id="SSF52418">
    <property type="entry name" value="Nucleoside phosphorylase/phosphoribosyltransferase catalytic domain"/>
    <property type="match status" value="1"/>
</dbReference>
<keyword evidence="1" id="KW-0328">Glycosyltransferase</keyword>
<evidence type="ECO:0000313" key="7">
    <source>
        <dbReference type="Proteomes" id="UP000634455"/>
    </source>
</evidence>
<dbReference type="Gene3D" id="1.20.970.10">
    <property type="entry name" value="Transferase, Pyrimidine Nucleoside Phosphorylase, Chain C"/>
    <property type="match status" value="1"/>
</dbReference>
<dbReference type="PANTHER" id="PTHR43285">
    <property type="entry name" value="ANTHRANILATE PHOSPHORIBOSYLTRANSFERASE"/>
    <property type="match status" value="1"/>
</dbReference>
<keyword evidence="3" id="KW-0822">Tryptophan biosynthesis</keyword>
<organism evidence="6 7">
    <name type="scientific">Paramylibacter ulvae</name>
    <dbReference type="NCBI Taxonomy" id="1651968"/>
    <lineage>
        <taxon>Bacteria</taxon>
        <taxon>Pseudomonadati</taxon>
        <taxon>Pseudomonadota</taxon>
        <taxon>Alphaproteobacteria</taxon>
        <taxon>Rhodobacterales</taxon>
        <taxon>Paracoccaceae</taxon>
        <taxon>Paramylibacter</taxon>
    </lineage>
</organism>
<name>A0ABQ3CVW9_9RHOB</name>
<dbReference type="SUPFAM" id="SSF47648">
    <property type="entry name" value="Nucleoside phosphorylase/phosphoribosyltransferase N-terminal domain"/>
    <property type="match status" value="1"/>
</dbReference>
<dbReference type="InterPro" id="IPR005940">
    <property type="entry name" value="Anthranilate_Pribosyl_Tfrase"/>
</dbReference>
<protein>
    <recommendedName>
        <fullName evidence="8">Anthranilate phosphoribosyltransferase</fullName>
    </recommendedName>
</protein>
<proteinExistence type="predicted"/>
<dbReference type="InterPro" id="IPR035902">
    <property type="entry name" value="Nuc_phospho_transferase"/>
</dbReference>
<dbReference type="Pfam" id="PF00591">
    <property type="entry name" value="Glycos_transf_3"/>
    <property type="match status" value="1"/>
</dbReference>
<dbReference type="EMBL" id="BMZF01000001">
    <property type="protein sequence ID" value="GHA43537.1"/>
    <property type="molecule type" value="Genomic_DNA"/>
</dbReference>
<dbReference type="Pfam" id="PF02885">
    <property type="entry name" value="Glycos_trans_3N"/>
    <property type="match status" value="1"/>
</dbReference>
<dbReference type="NCBIfam" id="NF006564">
    <property type="entry name" value="PRK09071.1"/>
    <property type="match status" value="1"/>
</dbReference>
<evidence type="ECO:0000256" key="2">
    <source>
        <dbReference type="ARBA" id="ARBA00022679"/>
    </source>
</evidence>
<dbReference type="InterPro" id="IPR017459">
    <property type="entry name" value="Glycosyl_Trfase_fam3_N_dom"/>
</dbReference>
<dbReference type="PANTHER" id="PTHR43285:SF2">
    <property type="entry name" value="ANTHRANILATE PHOSPHORIBOSYLTRANSFERASE"/>
    <property type="match status" value="1"/>
</dbReference>
<evidence type="ECO:0000259" key="4">
    <source>
        <dbReference type="Pfam" id="PF00591"/>
    </source>
</evidence>
<keyword evidence="2" id="KW-0808">Transferase</keyword>
<dbReference type="Proteomes" id="UP000634455">
    <property type="component" value="Unassembled WGS sequence"/>
</dbReference>
<sequence length="329" mass="35667">MSNLSKYVYAMGRGPSKGRNLTRAESTDAMCEILSGRAAPEAVGALLMLMRYRGETPDEIAGFVDAMRMRLLPWQDVNVDLDWPSYAAGRTRGNPWFLLSAKLVARAGYSVVLHGWNSHQNPVASVVNAVNNLNIPISDSPDKTKTALTTHGITYCPLGDIDQSALDLLRLCEVLGLRSAINTALRALNPCIAPATVQGVFHPSYRGLQQASAALLDQKNMTVIKGGGGEFECNPCKDTQVFMCNQDHEDQITLPASMDEHQRLSAASGDGDETAALWQGSIENEFAKQIVLSTTTLALKTCDPMLTLDDASNWAAALWADRQQNRASA</sequence>
<comment type="caution">
    <text evidence="6">The sequence shown here is derived from an EMBL/GenBank/DDBJ whole genome shotgun (WGS) entry which is preliminary data.</text>
</comment>
<reference evidence="7" key="1">
    <citation type="journal article" date="2019" name="Int. J. Syst. Evol. Microbiol.">
        <title>The Global Catalogue of Microorganisms (GCM) 10K type strain sequencing project: providing services to taxonomists for standard genome sequencing and annotation.</title>
        <authorList>
            <consortium name="The Broad Institute Genomics Platform"/>
            <consortium name="The Broad Institute Genome Sequencing Center for Infectious Disease"/>
            <person name="Wu L."/>
            <person name="Ma J."/>
        </authorList>
    </citation>
    <scope>NUCLEOTIDE SEQUENCE [LARGE SCALE GENOMIC DNA]</scope>
    <source>
        <strain evidence="7">KCTC 32465</strain>
    </source>
</reference>
<feature type="domain" description="Glycosyl transferase family 3" evidence="4">
    <location>
        <begin position="99"/>
        <end position="313"/>
    </location>
</feature>
<dbReference type="InterPro" id="IPR000312">
    <property type="entry name" value="Glycosyl_Trfase_fam3"/>
</dbReference>
<dbReference type="Gene3D" id="3.40.1030.10">
    <property type="entry name" value="Nucleoside phosphorylase/phosphoribosyltransferase catalytic domain"/>
    <property type="match status" value="1"/>
</dbReference>
<evidence type="ECO:0000256" key="3">
    <source>
        <dbReference type="ARBA" id="ARBA00022822"/>
    </source>
</evidence>
<dbReference type="InterPro" id="IPR036320">
    <property type="entry name" value="Glycosyl_Trfase_fam3_N_dom_sf"/>
</dbReference>
<keyword evidence="7" id="KW-1185">Reference proteome</keyword>
<keyword evidence="3" id="KW-0028">Amino-acid biosynthesis</keyword>
<accession>A0ABQ3CVW9</accession>
<feature type="domain" description="Glycosyl transferase family 3 N-terminal" evidence="5">
    <location>
        <begin position="17"/>
        <end position="68"/>
    </location>
</feature>
<evidence type="ECO:0000313" key="6">
    <source>
        <dbReference type="EMBL" id="GHA43537.1"/>
    </source>
</evidence>
<gene>
    <name evidence="6" type="ORF">GCM10008927_05310</name>
</gene>
<evidence type="ECO:0008006" key="8">
    <source>
        <dbReference type="Google" id="ProtNLM"/>
    </source>
</evidence>
<keyword evidence="3" id="KW-0057">Aromatic amino acid biosynthesis</keyword>
<dbReference type="RefSeq" id="WP_189639012.1">
    <property type="nucleotide sequence ID" value="NZ_BMZF01000001.1"/>
</dbReference>
<evidence type="ECO:0000256" key="1">
    <source>
        <dbReference type="ARBA" id="ARBA00022676"/>
    </source>
</evidence>
<evidence type="ECO:0000259" key="5">
    <source>
        <dbReference type="Pfam" id="PF02885"/>
    </source>
</evidence>